<sequence>MRLSVMLMAGLAAAEVANIYDRWTTSDLEQFLKDEKHGVQKSGRETLESLRKSAAEVWDKSAKPVPWWKFWDQGNAAQRAWARYYAAKEPVADWLFSTWSDSQLRQLLKRSKVKVQSDMSRDRLAALARENFDKISHSVDSSGLYPSEGYFKDWSDADLKNWLREYHVSFDDAREKRDALLASVREHMYKASEYADDERKNLLETLDVANQQLLDKAGNVKDAAFDKWSTRELEEWLQSHKVAIRDKAAAEYVHDRDYLLKQAEKHKNYLKDDLEWYASALQKQASPILSKSEDAVMSVWESTKGRVSDWKNWFVHDDNIVNHTFLIGVETWPKKKLRAFLDARNVPYSMLSTRATLLDLVKQYRNRPLTNVAKSPQVAEFFDGWSYENVRNWVQAKNEDSMEVYQKASDKVSELVSQAQQKGADAVDYTQQKGKDAADYAQQLGKDAADYAQKKGKDAAEYTQQLGKEAADYTHKKGKDALDYTQQKGADAVDYAQQKGADAADEWTHVFKTWTVEDLTDYVKSFGIKPQPTSTKDKLVEQAKENAQWFFGYKPEPFYKRVPKKLKNALTNNVVLG</sequence>
<keyword evidence="1" id="KW-0732">Signal</keyword>
<feature type="chain" id="PRO_5009236175" evidence="1">
    <location>
        <begin position="17"/>
        <end position="577"/>
    </location>
</feature>
<name>A0A1G4JSQ8_9SACH</name>
<organism evidence="2 3">
    <name type="scientific">Lachancea mirantina</name>
    <dbReference type="NCBI Taxonomy" id="1230905"/>
    <lineage>
        <taxon>Eukaryota</taxon>
        <taxon>Fungi</taxon>
        <taxon>Dikarya</taxon>
        <taxon>Ascomycota</taxon>
        <taxon>Saccharomycotina</taxon>
        <taxon>Saccharomycetes</taxon>
        <taxon>Saccharomycetales</taxon>
        <taxon>Saccharomycetaceae</taxon>
        <taxon>Lachancea</taxon>
    </lineage>
</organism>
<dbReference type="EMBL" id="LT598465">
    <property type="protein sequence ID" value="SCU93893.1"/>
    <property type="molecule type" value="Genomic_DNA"/>
</dbReference>
<dbReference type="InterPro" id="IPR018803">
    <property type="entry name" value="Ish1/Msc1-like"/>
</dbReference>
<evidence type="ECO:0000256" key="1">
    <source>
        <dbReference type="SAM" id="SignalP"/>
    </source>
</evidence>
<keyword evidence="3" id="KW-1185">Reference proteome</keyword>
<dbReference type="Proteomes" id="UP000191024">
    <property type="component" value="Chromosome E"/>
</dbReference>
<dbReference type="OrthoDB" id="2527403at2759"/>
<proteinExistence type="predicted"/>
<dbReference type="Pfam" id="PF10281">
    <property type="entry name" value="Ish1"/>
    <property type="match status" value="4"/>
</dbReference>
<feature type="signal peptide" evidence="1">
    <location>
        <begin position="1"/>
        <end position="16"/>
    </location>
</feature>
<dbReference type="STRING" id="1230905.A0A1G4JSQ8"/>
<dbReference type="PANTHER" id="PTHR47372">
    <property type="entry name" value="DAUER UP-REGULATED-RELATED"/>
    <property type="match status" value="1"/>
</dbReference>
<reference evidence="2 3" key="1">
    <citation type="submission" date="2016-03" db="EMBL/GenBank/DDBJ databases">
        <authorList>
            <person name="Devillers H."/>
        </authorList>
    </citation>
    <scope>NUCLEOTIDE SEQUENCE [LARGE SCALE GENOMIC DNA]</scope>
    <source>
        <strain evidence="2">CBS 11717</strain>
    </source>
</reference>
<gene>
    <name evidence="2" type="ORF">LAMI_0E15962G</name>
</gene>
<dbReference type="PANTHER" id="PTHR47372:SF11">
    <property type="entry name" value="RE19971P"/>
    <property type="match status" value="1"/>
</dbReference>
<accession>A0A1G4JSQ8</accession>
<evidence type="ECO:0000313" key="3">
    <source>
        <dbReference type="Proteomes" id="UP000191024"/>
    </source>
</evidence>
<evidence type="ECO:0000313" key="2">
    <source>
        <dbReference type="EMBL" id="SCU93893.1"/>
    </source>
</evidence>
<dbReference type="AlphaFoldDB" id="A0A1G4JSQ8"/>
<protein>
    <submittedName>
        <fullName evidence="2">LAMI_0E15962g1_1</fullName>
    </submittedName>
</protein>